<dbReference type="Proteomes" id="UP000182135">
    <property type="component" value="Unassembled WGS sequence"/>
</dbReference>
<dbReference type="AlphaFoldDB" id="A0A1I2J373"/>
<dbReference type="InterPro" id="IPR012340">
    <property type="entry name" value="NA-bd_OB-fold"/>
</dbReference>
<dbReference type="EMBL" id="QAMZ01000045">
    <property type="protein sequence ID" value="PWL52839.1"/>
    <property type="molecule type" value="Genomic_DNA"/>
</dbReference>
<sequence>MIKIGDFNTLKVVRKADFGYYLHGGTDNTSDDILLPNNNTLGESIEIDDMVTAFIYRDSEDRLVATLKKPLAKVGDLAYLEVVAVTKIGAFVNFGLERDLFVPQREQLYKLHEGRKYLFYVYLDMTGRLAATTDVDDKLSYVENPVIGEEVNAVVYGLQTNNTLEVAIDNKYKGIVLKNEYFTFVHIGEELHLRIKRTYEDGRVGLTPRGKKLDEKEILQEKILEYLKKNDGYMVYNDKSNSEDIRKVFNASKNYFKMALGGLMKEGLITQSKEGTRLK</sequence>
<dbReference type="Proteomes" id="UP000246114">
    <property type="component" value="Unassembled WGS sequence"/>
</dbReference>
<dbReference type="PANTHER" id="PTHR37296">
    <property type="entry name" value="CONSERVED VIRULENCE FACTOR B"/>
    <property type="match status" value="1"/>
</dbReference>
<dbReference type="Gene3D" id="2.40.50.140">
    <property type="entry name" value="Nucleic acid-binding proteins"/>
    <property type="match status" value="1"/>
</dbReference>
<keyword evidence="4" id="KW-0238">DNA-binding</keyword>
<dbReference type="eggNOG" id="COG2996">
    <property type="taxonomic scope" value="Bacteria"/>
</dbReference>
<gene>
    <name evidence="4" type="ORF">DBY38_10095</name>
    <name evidence="5" type="ORF">SAMN04487885_10119</name>
</gene>
<dbReference type="PIRSF" id="PIRSF012524">
    <property type="entry name" value="YitL_S1"/>
    <property type="match status" value="1"/>
</dbReference>
<dbReference type="Pfam" id="PF13509">
    <property type="entry name" value="S1_2"/>
    <property type="match status" value="2"/>
</dbReference>
<dbReference type="InterPro" id="IPR014464">
    <property type="entry name" value="CvfB_fam"/>
</dbReference>
<dbReference type="EMBL" id="FOOE01000001">
    <property type="protein sequence ID" value="SFF48460.1"/>
    <property type="molecule type" value="Genomic_DNA"/>
</dbReference>
<dbReference type="InterPro" id="IPR039566">
    <property type="entry name" value="CvfB_S1_st"/>
</dbReference>
<dbReference type="InterPro" id="IPR036388">
    <property type="entry name" value="WH-like_DNA-bd_sf"/>
</dbReference>
<evidence type="ECO:0000313" key="6">
    <source>
        <dbReference type="Proteomes" id="UP000182135"/>
    </source>
</evidence>
<proteinExistence type="inferred from homology"/>
<dbReference type="SUPFAM" id="SSF50249">
    <property type="entry name" value="Nucleic acid-binding proteins"/>
    <property type="match status" value="1"/>
</dbReference>
<dbReference type="PANTHER" id="PTHR37296:SF1">
    <property type="entry name" value="CONSERVED VIRULENCE FACTOR B"/>
    <property type="match status" value="1"/>
</dbReference>
<dbReference type="OrthoDB" id="9801597at2"/>
<dbReference type="GO" id="GO:0003677">
    <property type="term" value="F:DNA binding"/>
    <property type="evidence" value="ECO:0007669"/>
    <property type="project" value="UniProtKB-KW"/>
</dbReference>
<evidence type="ECO:0000259" key="3">
    <source>
        <dbReference type="Pfam" id="PF17783"/>
    </source>
</evidence>
<feature type="domain" description="Conserved virulence factor B first S1" evidence="2">
    <location>
        <begin position="75"/>
        <end position="133"/>
    </location>
</feature>
<evidence type="ECO:0000256" key="1">
    <source>
        <dbReference type="PIRNR" id="PIRNR012524"/>
    </source>
</evidence>
<dbReference type="InterPro" id="IPR040764">
    <property type="entry name" value="CvfB_WH"/>
</dbReference>
<feature type="domain" description="Conserved virulence factor B first S1" evidence="2">
    <location>
        <begin position="4"/>
        <end position="68"/>
    </location>
</feature>
<name>A0A1I2J373_9CLOT</name>
<evidence type="ECO:0000313" key="4">
    <source>
        <dbReference type="EMBL" id="PWL52839.1"/>
    </source>
</evidence>
<dbReference type="Pfam" id="PF17783">
    <property type="entry name" value="WHD_CvfB"/>
    <property type="match status" value="1"/>
</dbReference>
<feature type="domain" description="Conserved virulence factor B-like winged helix" evidence="3">
    <location>
        <begin position="221"/>
        <end position="278"/>
    </location>
</feature>
<keyword evidence="6" id="KW-1185">Reference proteome</keyword>
<dbReference type="Gene3D" id="1.10.10.10">
    <property type="entry name" value="Winged helix-like DNA-binding domain superfamily/Winged helix DNA-binding domain"/>
    <property type="match status" value="1"/>
</dbReference>
<evidence type="ECO:0000259" key="2">
    <source>
        <dbReference type="Pfam" id="PF13509"/>
    </source>
</evidence>
<evidence type="ECO:0000313" key="7">
    <source>
        <dbReference type="Proteomes" id="UP000246114"/>
    </source>
</evidence>
<evidence type="ECO:0000313" key="5">
    <source>
        <dbReference type="EMBL" id="SFF48460.1"/>
    </source>
</evidence>
<reference evidence="5 6" key="1">
    <citation type="submission" date="2016-10" db="EMBL/GenBank/DDBJ databases">
        <authorList>
            <person name="de Groot N.N."/>
        </authorList>
    </citation>
    <scope>NUCLEOTIDE SEQUENCE [LARGE SCALE GENOMIC DNA]</scope>
    <source>
        <strain evidence="5 6">NLAE-zl-G419</strain>
    </source>
</reference>
<accession>A0A1I2J373</accession>
<dbReference type="STRING" id="1529.SAMN04487885_10119"/>
<comment type="similarity">
    <text evidence="1">Belongs to the CvfB family.</text>
</comment>
<dbReference type="RefSeq" id="WP_027638242.1">
    <property type="nucleotide sequence ID" value="NZ_BAAACD010000029.1"/>
</dbReference>
<protein>
    <submittedName>
        <fullName evidence="4">DNA-binding protein</fullName>
    </submittedName>
</protein>
<organism evidence="5 6">
    <name type="scientific">Clostridium cadaveris</name>
    <dbReference type="NCBI Taxonomy" id="1529"/>
    <lineage>
        <taxon>Bacteria</taxon>
        <taxon>Bacillati</taxon>
        <taxon>Bacillota</taxon>
        <taxon>Clostridia</taxon>
        <taxon>Eubacteriales</taxon>
        <taxon>Clostridiaceae</taxon>
        <taxon>Clostridium</taxon>
    </lineage>
</organism>
<reference evidence="4 7" key="2">
    <citation type="submission" date="2018-03" db="EMBL/GenBank/DDBJ databases">
        <title>The uncultured portion of the human microbiome is neutrally assembled.</title>
        <authorList>
            <person name="Jeraldo P."/>
            <person name="Boardman L."/>
            <person name="White B.A."/>
            <person name="Nelson H."/>
            <person name="Goldenfeld N."/>
            <person name="Chia N."/>
        </authorList>
    </citation>
    <scope>NUCLEOTIDE SEQUENCE [LARGE SCALE GENOMIC DNA]</scope>
    <source>
        <strain evidence="4">CIM:MAG 903</strain>
    </source>
</reference>
<dbReference type="GeneID" id="90544938"/>